<evidence type="ECO:0000259" key="4">
    <source>
        <dbReference type="Pfam" id="PF18972"/>
    </source>
</evidence>
<evidence type="ECO:0000256" key="2">
    <source>
        <dbReference type="ARBA" id="ARBA00022803"/>
    </source>
</evidence>
<dbReference type="GO" id="GO:0051879">
    <property type="term" value="F:Hsp90 protein binding"/>
    <property type="evidence" value="ECO:0007669"/>
    <property type="project" value="InterPro"/>
</dbReference>
<dbReference type="InterPro" id="IPR019734">
    <property type="entry name" value="TPR_rpt"/>
</dbReference>
<protein>
    <recommendedName>
        <fullName evidence="4">Cns1/TTC4 wheel domain-containing protein</fullName>
    </recommendedName>
</protein>
<dbReference type="PANTHER" id="PTHR46035:SF1">
    <property type="entry name" value="TETRATRICOPEPTIDE REPEAT PROTEIN 4"/>
    <property type="match status" value="1"/>
</dbReference>
<dbReference type="Gene3D" id="1.25.40.10">
    <property type="entry name" value="Tetratricopeptide repeat domain"/>
    <property type="match status" value="1"/>
</dbReference>
<organism evidence="5 6">
    <name type="scientific">Smittium simulii</name>
    <dbReference type="NCBI Taxonomy" id="133385"/>
    <lineage>
        <taxon>Eukaryota</taxon>
        <taxon>Fungi</taxon>
        <taxon>Fungi incertae sedis</taxon>
        <taxon>Zoopagomycota</taxon>
        <taxon>Kickxellomycotina</taxon>
        <taxon>Harpellomycetes</taxon>
        <taxon>Harpellales</taxon>
        <taxon>Legeriomycetaceae</taxon>
        <taxon>Smittium</taxon>
    </lineage>
</organism>
<reference evidence="5 6" key="1">
    <citation type="journal article" date="2018" name="MBio">
        <title>Comparative Genomics Reveals the Core Gene Toolbox for the Fungus-Insect Symbiosis.</title>
        <authorList>
            <person name="Wang Y."/>
            <person name="Stata M."/>
            <person name="Wang W."/>
            <person name="Stajich J.E."/>
            <person name="White M.M."/>
            <person name="Moncalvo J.M."/>
        </authorList>
    </citation>
    <scope>NUCLEOTIDE SEQUENCE [LARGE SCALE GENOMIC DNA]</scope>
    <source>
        <strain evidence="5 6">SWE-8-4</strain>
    </source>
</reference>
<dbReference type="GO" id="GO:0006457">
    <property type="term" value="P:protein folding"/>
    <property type="evidence" value="ECO:0007669"/>
    <property type="project" value="TreeGrafter"/>
</dbReference>
<dbReference type="GO" id="GO:0030544">
    <property type="term" value="F:Hsp70 protein binding"/>
    <property type="evidence" value="ECO:0007669"/>
    <property type="project" value="TreeGrafter"/>
</dbReference>
<evidence type="ECO:0000256" key="3">
    <source>
        <dbReference type="ARBA" id="ARBA00023602"/>
    </source>
</evidence>
<evidence type="ECO:0000256" key="1">
    <source>
        <dbReference type="ARBA" id="ARBA00022737"/>
    </source>
</evidence>
<comment type="similarity">
    <text evidence="3">Belongs to the TTC4 family.</text>
</comment>
<dbReference type="STRING" id="133385.A0A2T9YQ05"/>
<dbReference type="GO" id="GO:0005829">
    <property type="term" value="C:cytosol"/>
    <property type="evidence" value="ECO:0007669"/>
    <property type="project" value="TreeGrafter"/>
</dbReference>
<dbReference type="Proteomes" id="UP000245383">
    <property type="component" value="Unassembled WGS sequence"/>
</dbReference>
<dbReference type="AlphaFoldDB" id="A0A2T9YQ05"/>
<dbReference type="InterPro" id="IPR044059">
    <property type="entry name" value="Csn1/TTC4_wheel"/>
</dbReference>
<dbReference type="EMBL" id="MBFR01000090">
    <property type="protein sequence ID" value="PVU94438.1"/>
    <property type="molecule type" value="Genomic_DNA"/>
</dbReference>
<dbReference type="Pfam" id="PF18972">
    <property type="entry name" value="Wheel"/>
    <property type="match status" value="1"/>
</dbReference>
<gene>
    <name evidence="5" type="ORF">BB561_002538</name>
</gene>
<dbReference type="OrthoDB" id="420195at2759"/>
<dbReference type="GO" id="GO:0005634">
    <property type="term" value="C:nucleus"/>
    <property type="evidence" value="ECO:0007669"/>
    <property type="project" value="TreeGrafter"/>
</dbReference>
<sequence length="385" mass="43807">MQDTPIIGPEKERPKWALDPNNLDEGLAQVPLFMRQSPSESDASENVTLQALQSLIYEGNPDEIAENFKDQGNECFKSKDFSNAAKFYSQGLEQQISDSKLIESLLLNRAAANLEIRNYRKVISDCSQTLKINTQSVKALYRASKALLAIDKVDEAIDCSLKALELDSKNTSVYSVLNSAQNKKLLLAKKKAEADARLSQLLQEKIDIDTAIEKRSLNIVANFPSKTYYIGQHKRTSAKWENKTGNFVSLNRDGNLEWPVFFLYPEFKESDFINHFDETNTIYEHLLTVLEYPPPFDNQDSPAYTPENVNCYFTYLPEGCIQNTNSDLLVKVDVNMTLGKLLQNPKYTIYDGIPNIIVLPMTGNFTTTYLNDYRKRRDAYNKSLK</sequence>
<dbReference type="CDD" id="cd21380">
    <property type="entry name" value="CTWD_Cns1"/>
    <property type="match status" value="1"/>
</dbReference>
<accession>A0A2T9YQ05</accession>
<dbReference type="SMART" id="SM00028">
    <property type="entry name" value="TPR"/>
    <property type="match status" value="3"/>
</dbReference>
<keyword evidence="2" id="KW-0802">TPR repeat</keyword>
<evidence type="ECO:0000313" key="5">
    <source>
        <dbReference type="EMBL" id="PVU94438.1"/>
    </source>
</evidence>
<comment type="caution">
    <text evidence="5">The sequence shown here is derived from an EMBL/GenBank/DDBJ whole genome shotgun (WGS) entry which is preliminary data.</text>
</comment>
<keyword evidence="6" id="KW-1185">Reference proteome</keyword>
<keyword evidence="1" id="KW-0677">Repeat</keyword>
<dbReference type="InterPro" id="IPR011990">
    <property type="entry name" value="TPR-like_helical_dom_sf"/>
</dbReference>
<proteinExistence type="inferred from homology"/>
<evidence type="ECO:0000313" key="6">
    <source>
        <dbReference type="Proteomes" id="UP000245383"/>
    </source>
</evidence>
<feature type="domain" description="Cns1/TTC4 wheel" evidence="4">
    <location>
        <begin position="254"/>
        <end position="364"/>
    </location>
</feature>
<dbReference type="SUPFAM" id="SSF48452">
    <property type="entry name" value="TPR-like"/>
    <property type="match status" value="1"/>
</dbReference>
<name>A0A2T9YQ05_9FUNG</name>
<dbReference type="PANTHER" id="PTHR46035">
    <property type="entry name" value="TETRATRICOPEPTIDE REPEAT PROTEIN 4"/>
    <property type="match status" value="1"/>
</dbReference>